<accession>A0A6P8EBS3</accession>
<keyword evidence="2" id="KW-0238">DNA-binding</keyword>
<dbReference type="AlphaFoldDB" id="A0A6P8EBS3"/>
<evidence type="ECO:0000256" key="1">
    <source>
        <dbReference type="ARBA" id="ARBA00023015"/>
    </source>
</evidence>
<organism evidence="7 8">
    <name type="scientific">Punica granatum</name>
    <name type="common">Pomegranate</name>
    <dbReference type="NCBI Taxonomy" id="22663"/>
    <lineage>
        <taxon>Eukaryota</taxon>
        <taxon>Viridiplantae</taxon>
        <taxon>Streptophyta</taxon>
        <taxon>Embryophyta</taxon>
        <taxon>Tracheophyta</taxon>
        <taxon>Spermatophyta</taxon>
        <taxon>Magnoliopsida</taxon>
        <taxon>eudicotyledons</taxon>
        <taxon>Gunneridae</taxon>
        <taxon>Pentapetalae</taxon>
        <taxon>rosids</taxon>
        <taxon>malvids</taxon>
        <taxon>Myrtales</taxon>
        <taxon>Lythraceae</taxon>
        <taxon>Punica</taxon>
    </lineage>
</organism>
<dbReference type="InterPro" id="IPR003441">
    <property type="entry name" value="NAC-dom"/>
</dbReference>
<feature type="region of interest" description="Disordered" evidence="5">
    <location>
        <begin position="194"/>
        <end position="232"/>
    </location>
</feature>
<evidence type="ECO:0000256" key="5">
    <source>
        <dbReference type="SAM" id="MobiDB-lite"/>
    </source>
</evidence>
<dbReference type="PANTHER" id="PTHR31744">
    <property type="entry name" value="PROTEIN CUP-SHAPED COTYLEDON 2-RELATED"/>
    <property type="match status" value="1"/>
</dbReference>
<keyword evidence="4" id="KW-0539">Nucleus</keyword>
<proteinExistence type="predicted"/>
<evidence type="ECO:0000256" key="2">
    <source>
        <dbReference type="ARBA" id="ARBA00023125"/>
    </source>
</evidence>
<sequence length="250" mass="28882">MVPRAVARKQALAKMEKEHLPRGYRFYPNEEELLSFYLHNQLEGRNAEHIHRVIPVIDIYEKEPQDLPQLAGELCRGDTEQWFFFVPRQEREARGGRLSRSTASGYWKGTGSPGYVYSSDHRVIGLRRSMVFYLGHAHTGRKTEWKMHEYKAIQRTSHQDIPKLRHEFTLCRVYVISGSFRAFERRPEVAIPEEARPVDASASGGEYGASMDKPESSSRADPTSGSKEPMWDLEQLNLDKLIDLWDFDSP</sequence>
<keyword evidence="3" id="KW-0804">Transcription</keyword>
<evidence type="ECO:0000256" key="3">
    <source>
        <dbReference type="ARBA" id="ARBA00023163"/>
    </source>
</evidence>
<evidence type="ECO:0000256" key="4">
    <source>
        <dbReference type="ARBA" id="ARBA00023242"/>
    </source>
</evidence>
<dbReference type="GeneID" id="116212306"/>
<dbReference type="OrthoDB" id="622307at2759"/>
<dbReference type="Pfam" id="PF02365">
    <property type="entry name" value="NAM"/>
    <property type="match status" value="1"/>
</dbReference>
<name>A0A6P8EBS3_PUNGR</name>
<dbReference type="Proteomes" id="UP000515151">
    <property type="component" value="Chromosome 6"/>
</dbReference>
<dbReference type="SUPFAM" id="SSF101941">
    <property type="entry name" value="NAC domain"/>
    <property type="match status" value="1"/>
</dbReference>
<dbReference type="RefSeq" id="XP_031402723.1">
    <property type="nucleotide sequence ID" value="XM_031546863.1"/>
</dbReference>
<evidence type="ECO:0000313" key="8">
    <source>
        <dbReference type="RefSeq" id="XP_031402723.1"/>
    </source>
</evidence>
<keyword evidence="7" id="KW-1185">Reference proteome</keyword>
<feature type="domain" description="NAC" evidence="6">
    <location>
        <begin position="20"/>
        <end position="176"/>
    </location>
</feature>
<dbReference type="GO" id="GO:0006355">
    <property type="term" value="P:regulation of DNA-templated transcription"/>
    <property type="evidence" value="ECO:0007669"/>
    <property type="project" value="InterPro"/>
</dbReference>
<dbReference type="PROSITE" id="PS51005">
    <property type="entry name" value="NAC"/>
    <property type="match status" value="1"/>
</dbReference>
<reference evidence="8" key="2">
    <citation type="submission" date="2025-08" db="UniProtKB">
        <authorList>
            <consortium name="RefSeq"/>
        </authorList>
    </citation>
    <scope>IDENTIFICATION</scope>
    <source>
        <tissue evidence="8">Leaf</tissue>
    </source>
</reference>
<keyword evidence="1" id="KW-0805">Transcription regulation</keyword>
<reference evidence="7" key="1">
    <citation type="journal article" date="2020" name="Plant Biotechnol. J.">
        <title>The pomegranate (Punica granatum L.) draft genome dissects genetic divergence between soft- and hard-seeded cultivars.</title>
        <authorList>
            <person name="Luo X."/>
            <person name="Li H."/>
            <person name="Wu Z."/>
            <person name="Yao W."/>
            <person name="Zhao P."/>
            <person name="Cao D."/>
            <person name="Yu H."/>
            <person name="Li K."/>
            <person name="Poudel K."/>
            <person name="Zhao D."/>
            <person name="Zhang F."/>
            <person name="Xia X."/>
            <person name="Chen L."/>
            <person name="Wang Q."/>
            <person name="Jing D."/>
            <person name="Cao S."/>
        </authorList>
    </citation>
    <scope>NUCLEOTIDE SEQUENCE [LARGE SCALE GENOMIC DNA]</scope>
    <source>
        <strain evidence="7">cv. Tunisia</strain>
    </source>
</reference>
<evidence type="ECO:0000259" key="6">
    <source>
        <dbReference type="PROSITE" id="PS51005"/>
    </source>
</evidence>
<protein>
    <submittedName>
        <fullName evidence="8">NAC domain-containing protein 90-like</fullName>
    </submittedName>
</protein>
<dbReference type="PANTHER" id="PTHR31744:SF220">
    <property type="entry name" value="LOW QUALITY PROTEIN: NAC DOMAIN-CONTAINING PROTEIN 90-LIKE"/>
    <property type="match status" value="1"/>
</dbReference>
<dbReference type="Gene3D" id="2.170.150.80">
    <property type="entry name" value="NAC domain"/>
    <property type="match status" value="1"/>
</dbReference>
<dbReference type="GO" id="GO:0003677">
    <property type="term" value="F:DNA binding"/>
    <property type="evidence" value="ECO:0007669"/>
    <property type="project" value="UniProtKB-KW"/>
</dbReference>
<evidence type="ECO:0000313" key="7">
    <source>
        <dbReference type="Proteomes" id="UP000515151"/>
    </source>
</evidence>
<gene>
    <name evidence="8" type="primary">LOC116212306</name>
</gene>
<dbReference type="InterPro" id="IPR036093">
    <property type="entry name" value="NAC_dom_sf"/>
</dbReference>